<name>A0A8S3WLU5_PARAO</name>
<dbReference type="Pfam" id="PF13843">
    <property type="entry name" value="DDE_Tnp_1_7"/>
    <property type="match status" value="1"/>
</dbReference>
<organism evidence="2 3">
    <name type="scientific">Parnassius apollo</name>
    <name type="common">Apollo butterfly</name>
    <name type="synonym">Papilio apollo</name>
    <dbReference type="NCBI Taxonomy" id="110799"/>
    <lineage>
        <taxon>Eukaryota</taxon>
        <taxon>Metazoa</taxon>
        <taxon>Ecdysozoa</taxon>
        <taxon>Arthropoda</taxon>
        <taxon>Hexapoda</taxon>
        <taxon>Insecta</taxon>
        <taxon>Pterygota</taxon>
        <taxon>Neoptera</taxon>
        <taxon>Endopterygota</taxon>
        <taxon>Lepidoptera</taxon>
        <taxon>Glossata</taxon>
        <taxon>Ditrysia</taxon>
        <taxon>Papilionoidea</taxon>
        <taxon>Papilionidae</taxon>
        <taxon>Parnassiinae</taxon>
        <taxon>Parnassini</taxon>
        <taxon>Parnassius</taxon>
        <taxon>Parnassius</taxon>
    </lineage>
</organism>
<proteinExistence type="predicted"/>
<sequence length="148" mass="17058">MYWANRTRVAMIADRMTRDHYFKIRTNLKLVNDLEVDEASKQNKFWKVNPLIKTVRKACLETPRSQHISVDVRGKPNPCGLKNFVCTTPDGVPLDFFMYEGKEDTILTTNEAEGLDIGGKVVLKLSETLPKGVKLYMDRYFRSLDLLD</sequence>
<dbReference type="AlphaFoldDB" id="A0A8S3WLU5"/>
<gene>
    <name evidence="2" type="ORF">PAPOLLO_LOCUS7294</name>
</gene>
<dbReference type="PANTHER" id="PTHR47272">
    <property type="entry name" value="DDE_TNP_1_7 DOMAIN-CONTAINING PROTEIN"/>
    <property type="match status" value="1"/>
</dbReference>
<reference evidence="2" key="1">
    <citation type="submission" date="2021-04" db="EMBL/GenBank/DDBJ databases">
        <authorList>
            <person name="Tunstrom K."/>
        </authorList>
    </citation>
    <scope>NUCLEOTIDE SEQUENCE</scope>
</reference>
<feature type="domain" description="PiggyBac transposable element-derived protein" evidence="1">
    <location>
        <begin position="1"/>
        <end position="147"/>
    </location>
</feature>
<evidence type="ECO:0000259" key="1">
    <source>
        <dbReference type="Pfam" id="PF13843"/>
    </source>
</evidence>
<dbReference type="Proteomes" id="UP000691718">
    <property type="component" value="Unassembled WGS sequence"/>
</dbReference>
<dbReference type="PANTHER" id="PTHR47272:SF2">
    <property type="entry name" value="PIGGYBAC TRANSPOSABLE ELEMENT-DERIVED PROTEIN 3-LIKE"/>
    <property type="match status" value="1"/>
</dbReference>
<protein>
    <submittedName>
        <fullName evidence="2">(apollo) hypothetical protein</fullName>
    </submittedName>
</protein>
<dbReference type="OrthoDB" id="118105at2759"/>
<evidence type="ECO:0000313" key="3">
    <source>
        <dbReference type="Proteomes" id="UP000691718"/>
    </source>
</evidence>
<keyword evidence="3" id="KW-1185">Reference proteome</keyword>
<accession>A0A8S3WLU5</accession>
<dbReference type="InterPro" id="IPR029526">
    <property type="entry name" value="PGBD"/>
</dbReference>
<comment type="caution">
    <text evidence="2">The sequence shown here is derived from an EMBL/GenBank/DDBJ whole genome shotgun (WGS) entry which is preliminary data.</text>
</comment>
<dbReference type="EMBL" id="CAJQZP010000501">
    <property type="protein sequence ID" value="CAG4964823.1"/>
    <property type="molecule type" value="Genomic_DNA"/>
</dbReference>
<evidence type="ECO:0000313" key="2">
    <source>
        <dbReference type="EMBL" id="CAG4964823.1"/>
    </source>
</evidence>